<dbReference type="GO" id="GO:0006518">
    <property type="term" value="P:peptide metabolic process"/>
    <property type="evidence" value="ECO:0007669"/>
    <property type="project" value="TreeGrafter"/>
</dbReference>
<dbReference type="SUPFAM" id="SSF55486">
    <property type="entry name" value="Metalloproteases ('zincins'), catalytic domain"/>
    <property type="match status" value="1"/>
</dbReference>
<comment type="similarity">
    <text evidence="1 8">Belongs to the peptidase M3 family.</text>
</comment>
<comment type="function">
    <text evidence="7">Cleaves proteins, imported into the mitochondrion, to their mature size. While most mitochondrial precursor proteins are processed to the mature form in one step by mitochondrial processing peptidase (MPP), the sequential cleavage by MIP of an octapeptide after initial processing by MPP is a required step for a subgroup of nuclear-encoded precursor proteins destined for the matrix or the inner membrane.</text>
</comment>
<dbReference type="OrthoDB" id="534666at2759"/>
<keyword evidence="11" id="KW-1185">Reference proteome</keyword>
<feature type="domain" description="Peptidase M3A/M3B catalytic" evidence="9">
    <location>
        <begin position="298"/>
        <end position="743"/>
    </location>
</feature>
<proteinExistence type="inferred from homology"/>
<keyword evidence="3 8" id="KW-0479">Metal-binding</keyword>
<organism evidence="10 11">
    <name type="scientific">Rhodocollybia butyracea</name>
    <dbReference type="NCBI Taxonomy" id="206335"/>
    <lineage>
        <taxon>Eukaryota</taxon>
        <taxon>Fungi</taxon>
        <taxon>Dikarya</taxon>
        <taxon>Basidiomycota</taxon>
        <taxon>Agaricomycotina</taxon>
        <taxon>Agaricomycetes</taxon>
        <taxon>Agaricomycetidae</taxon>
        <taxon>Agaricales</taxon>
        <taxon>Marasmiineae</taxon>
        <taxon>Omphalotaceae</taxon>
        <taxon>Rhodocollybia</taxon>
    </lineage>
</organism>
<evidence type="ECO:0000256" key="4">
    <source>
        <dbReference type="ARBA" id="ARBA00022801"/>
    </source>
</evidence>
<evidence type="ECO:0000313" key="10">
    <source>
        <dbReference type="EMBL" id="KAF9077554.1"/>
    </source>
</evidence>
<dbReference type="FunFam" id="3.40.390.10:FF:000006">
    <property type="entry name" value="Thimet oligopeptidase 1"/>
    <property type="match status" value="1"/>
</dbReference>
<evidence type="ECO:0000313" key="11">
    <source>
        <dbReference type="Proteomes" id="UP000772434"/>
    </source>
</evidence>
<dbReference type="Gene3D" id="3.40.390.10">
    <property type="entry name" value="Collagenase (Catalytic Domain)"/>
    <property type="match status" value="1"/>
</dbReference>
<dbReference type="InterPro" id="IPR001567">
    <property type="entry name" value="Pept_M3A_M3B_dom"/>
</dbReference>
<sequence length="752" mass="85134">MLVRGGSLPVLVLQRRKALVWGGTAVAVGLLAVGFRGFRSGIQSHGDFRVISRFCALKRSLATASSNLFLFPSTSMSIKPPQPAPSWDHRPEDIGKIVKDLIEKDRAFQDKIAAISPADCNFETVFVALSRSETEFDAVAEPLSFYQNVSPDKALRDASNDAEVLVRDYGVESSMRIDVYQAKVAAEKNIKESGQWEKLSAEEKRLVEKLILDGTRAGLALSEEKRTELTKLKKELSTLTLEFSKNFNEEDGRITFTAQQLDGVPKDVISGFTKRTEGSEEVYDVTYKTPDIFPIFKFAKDPDTRRKAFEGYESRLEINVPLLSKALSIRRQLASLLGYNTWADYITEVKMIKNGKGVADFLDDLEDKLRPVGIKDRATLLSLKKKEHEELGLPFDGEFYIWDYRYYDRKFIESSLDLDDMVVKEYFPVTVVVPTILEIYQNLLGVRFEEIKGTTWHPEVQQFSVWEQNSTDESGFIGYCYLDLYPRSGKYSHAAVWPLLPGYDLADGKRSYPIAAMVANLAKPTPDKPALMRHDDVVTFFHEMGHVFHGLLSHTKFSRFHGTSVARDFVEAPSQMLENWCWEPKVLEKMSSHFETKKPLSPELITKLVKSRYVNIGLFYLRQVFFAKFDIKVHTSSEDEDYTVLWNSLRESISLVKSGKPTPGQGTFGHITGGYDAGYYGYTYSLVFAADMYATVFKADPLDPARGQRYREKILVPGGSREELDSLKDFLGREPNTKAFLNELFGSSQANL</sequence>
<dbReference type="GO" id="GO:0046872">
    <property type="term" value="F:metal ion binding"/>
    <property type="evidence" value="ECO:0007669"/>
    <property type="project" value="UniProtKB-UniRule"/>
</dbReference>
<evidence type="ECO:0000256" key="8">
    <source>
        <dbReference type="RuleBase" id="RU003435"/>
    </source>
</evidence>
<comment type="caution">
    <text evidence="10">The sequence shown here is derived from an EMBL/GenBank/DDBJ whole genome shotgun (WGS) entry which is preliminary data.</text>
</comment>
<dbReference type="InterPro" id="IPR024080">
    <property type="entry name" value="Neurolysin/TOP_N"/>
</dbReference>
<reference evidence="10" key="1">
    <citation type="submission" date="2020-11" db="EMBL/GenBank/DDBJ databases">
        <authorList>
            <consortium name="DOE Joint Genome Institute"/>
            <person name="Ahrendt S."/>
            <person name="Riley R."/>
            <person name="Andreopoulos W."/>
            <person name="Labutti K."/>
            <person name="Pangilinan J."/>
            <person name="Ruiz-Duenas F.J."/>
            <person name="Barrasa J.M."/>
            <person name="Sanchez-Garcia M."/>
            <person name="Camarero S."/>
            <person name="Miyauchi S."/>
            <person name="Serrano A."/>
            <person name="Linde D."/>
            <person name="Babiker R."/>
            <person name="Drula E."/>
            <person name="Ayuso-Fernandez I."/>
            <person name="Pacheco R."/>
            <person name="Padilla G."/>
            <person name="Ferreira P."/>
            <person name="Barriuso J."/>
            <person name="Kellner H."/>
            <person name="Castanera R."/>
            <person name="Alfaro M."/>
            <person name="Ramirez L."/>
            <person name="Pisabarro A.G."/>
            <person name="Kuo A."/>
            <person name="Tritt A."/>
            <person name="Lipzen A."/>
            <person name="He G."/>
            <person name="Yan M."/>
            <person name="Ng V."/>
            <person name="Cullen D."/>
            <person name="Martin F."/>
            <person name="Rosso M.-N."/>
            <person name="Henrissat B."/>
            <person name="Hibbett D."/>
            <person name="Martinez A.T."/>
            <person name="Grigoriev I.V."/>
        </authorList>
    </citation>
    <scope>NUCLEOTIDE SEQUENCE</scope>
    <source>
        <strain evidence="10">AH 40177</strain>
    </source>
</reference>
<evidence type="ECO:0000256" key="5">
    <source>
        <dbReference type="ARBA" id="ARBA00022833"/>
    </source>
</evidence>
<keyword evidence="6 8" id="KW-0482">Metalloprotease</keyword>
<dbReference type="GO" id="GO:0005758">
    <property type="term" value="C:mitochondrial intermembrane space"/>
    <property type="evidence" value="ECO:0007669"/>
    <property type="project" value="TreeGrafter"/>
</dbReference>
<dbReference type="Pfam" id="PF01432">
    <property type="entry name" value="Peptidase_M3"/>
    <property type="match status" value="1"/>
</dbReference>
<dbReference type="GO" id="GO:0006508">
    <property type="term" value="P:proteolysis"/>
    <property type="evidence" value="ECO:0007669"/>
    <property type="project" value="UniProtKB-KW"/>
</dbReference>
<keyword evidence="4 8" id="KW-0378">Hydrolase</keyword>
<dbReference type="CDD" id="cd06455">
    <property type="entry name" value="M3A_TOP"/>
    <property type="match status" value="1"/>
</dbReference>
<dbReference type="PANTHER" id="PTHR11804:SF84">
    <property type="entry name" value="SACCHAROLYSIN"/>
    <property type="match status" value="1"/>
</dbReference>
<dbReference type="Proteomes" id="UP000772434">
    <property type="component" value="Unassembled WGS sequence"/>
</dbReference>
<dbReference type="InterPro" id="IPR024079">
    <property type="entry name" value="MetalloPept_cat_dom_sf"/>
</dbReference>
<evidence type="ECO:0000259" key="9">
    <source>
        <dbReference type="Pfam" id="PF01432"/>
    </source>
</evidence>
<name>A0A9P5UFR2_9AGAR</name>
<dbReference type="EMBL" id="JADNRY010000003">
    <property type="protein sequence ID" value="KAF9077554.1"/>
    <property type="molecule type" value="Genomic_DNA"/>
</dbReference>
<comment type="cofactor">
    <cofactor evidence="8">
        <name>Zn(2+)</name>
        <dbReference type="ChEBI" id="CHEBI:29105"/>
    </cofactor>
    <text evidence="8">Binds 1 zinc ion.</text>
</comment>
<dbReference type="GO" id="GO:0004222">
    <property type="term" value="F:metalloendopeptidase activity"/>
    <property type="evidence" value="ECO:0007669"/>
    <property type="project" value="InterPro"/>
</dbReference>
<evidence type="ECO:0000256" key="3">
    <source>
        <dbReference type="ARBA" id="ARBA00022723"/>
    </source>
</evidence>
<evidence type="ECO:0000256" key="7">
    <source>
        <dbReference type="ARBA" id="ARBA00025208"/>
    </source>
</evidence>
<keyword evidence="5 8" id="KW-0862">Zinc</keyword>
<evidence type="ECO:0000256" key="6">
    <source>
        <dbReference type="ARBA" id="ARBA00023049"/>
    </source>
</evidence>
<dbReference type="Gene3D" id="1.20.1050.40">
    <property type="entry name" value="Endopeptidase. Chain P, domain 1"/>
    <property type="match status" value="1"/>
</dbReference>
<dbReference type="InterPro" id="IPR024077">
    <property type="entry name" value="Neurolysin/TOP_dom2"/>
</dbReference>
<dbReference type="Gene3D" id="1.10.1370.10">
    <property type="entry name" value="Neurolysin, domain 3"/>
    <property type="match status" value="1"/>
</dbReference>
<dbReference type="PANTHER" id="PTHR11804">
    <property type="entry name" value="PROTEASE M3 THIMET OLIGOPEPTIDASE-RELATED"/>
    <property type="match status" value="1"/>
</dbReference>
<protein>
    <submittedName>
        <fullName evidence="10">Metallopeptidase MepB</fullName>
    </submittedName>
</protein>
<evidence type="ECO:0000256" key="1">
    <source>
        <dbReference type="ARBA" id="ARBA00006040"/>
    </source>
</evidence>
<gene>
    <name evidence="10" type="ORF">BDP27DRAFT_1311246</name>
</gene>
<evidence type="ECO:0000256" key="2">
    <source>
        <dbReference type="ARBA" id="ARBA00022670"/>
    </source>
</evidence>
<dbReference type="InterPro" id="IPR045090">
    <property type="entry name" value="Pept_M3A_M3B"/>
</dbReference>
<dbReference type="AlphaFoldDB" id="A0A9P5UFR2"/>
<accession>A0A9P5UFR2</accession>
<keyword evidence="2 8" id="KW-0645">Protease</keyword>